<dbReference type="KEGG" id="hoh:Hoch_6770"/>
<organism evidence="1 2">
    <name type="scientific">Haliangium ochraceum (strain DSM 14365 / JCM 11303 / SMP-2)</name>
    <dbReference type="NCBI Taxonomy" id="502025"/>
    <lineage>
        <taxon>Bacteria</taxon>
        <taxon>Pseudomonadati</taxon>
        <taxon>Myxococcota</taxon>
        <taxon>Polyangia</taxon>
        <taxon>Haliangiales</taxon>
        <taxon>Kofleriaceae</taxon>
        <taxon>Haliangium</taxon>
    </lineage>
</organism>
<reference evidence="1 2" key="1">
    <citation type="journal article" date="2010" name="Stand. Genomic Sci.">
        <title>Complete genome sequence of Haliangium ochraceum type strain (SMP-2).</title>
        <authorList>
            <consortium name="US DOE Joint Genome Institute (JGI-PGF)"/>
            <person name="Ivanova N."/>
            <person name="Daum C."/>
            <person name="Lang E."/>
            <person name="Abt B."/>
            <person name="Kopitz M."/>
            <person name="Saunders E."/>
            <person name="Lapidus A."/>
            <person name="Lucas S."/>
            <person name="Glavina Del Rio T."/>
            <person name="Nolan M."/>
            <person name="Tice H."/>
            <person name="Copeland A."/>
            <person name="Cheng J.F."/>
            <person name="Chen F."/>
            <person name="Bruce D."/>
            <person name="Goodwin L."/>
            <person name="Pitluck S."/>
            <person name="Mavromatis K."/>
            <person name="Pati A."/>
            <person name="Mikhailova N."/>
            <person name="Chen A."/>
            <person name="Palaniappan K."/>
            <person name="Land M."/>
            <person name="Hauser L."/>
            <person name="Chang Y.J."/>
            <person name="Jeffries C.D."/>
            <person name="Detter J.C."/>
            <person name="Brettin T."/>
            <person name="Rohde M."/>
            <person name="Goker M."/>
            <person name="Bristow J."/>
            <person name="Markowitz V."/>
            <person name="Eisen J.A."/>
            <person name="Hugenholtz P."/>
            <person name="Kyrpides N.C."/>
            <person name="Klenk H.P."/>
        </authorList>
    </citation>
    <scope>NUCLEOTIDE SEQUENCE [LARGE SCALE GENOMIC DNA]</scope>
    <source>
        <strain evidence="2">DSM 14365 / CIP 107738 / JCM 11303 / AJ 13395 / SMP-2</strain>
    </source>
</reference>
<dbReference type="EMBL" id="CP001804">
    <property type="protein sequence ID" value="ACY19234.1"/>
    <property type="molecule type" value="Genomic_DNA"/>
</dbReference>
<protein>
    <recommendedName>
        <fullName evidence="3">PilZ domain-containing protein</fullName>
    </recommendedName>
</protein>
<dbReference type="Proteomes" id="UP000001880">
    <property type="component" value="Chromosome"/>
</dbReference>
<dbReference type="AlphaFoldDB" id="D0LUB1"/>
<evidence type="ECO:0008006" key="3">
    <source>
        <dbReference type="Google" id="ProtNLM"/>
    </source>
</evidence>
<evidence type="ECO:0000313" key="1">
    <source>
        <dbReference type="EMBL" id="ACY19234.1"/>
    </source>
</evidence>
<accession>D0LUB1</accession>
<sequence length="122" mass="13401">MDSPNSKDLPLSDVSAHAATMSDSVTPRATLVTSQSGARARYDMFRLHELTHEGAVLECALMLELDEDLAVELDLDGESPLRIRAQVARLLPDLPGIEVVFPDLGEHERKRIQHRTADAADT</sequence>
<dbReference type="HOGENOM" id="CLU_2023483_0_0_7"/>
<dbReference type="Gene3D" id="2.40.10.220">
    <property type="entry name" value="predicted glycosyltransferase like domains"/>
    <property type="match status" value="1"/>
</dbReference>
<dbReference type="STRING" id="502025.Hoch_6770"/>
<name>D0LUB1_HALO1</name>
<gene>
    <name evidence="1" type="ordered locus">Hoch_6770</name>
</gene>
<keyword evidence="2" id="KW-1185">Reference proteome</keyword>
<dbReference type="RefSeq" id="WP_012831826.1">
    <property type="nucleotide sequence ID" value="NC_013440.1"/>
</dbReference>
<proteinExistence type="predicted"/>
<evidence type="ECO:0000313" key="2">
    <source>
        <dbReference type="Proteomes" id="UP000001880"/>
    </source>
</evidence>